<evidence type="ECO:0000256" key="2">
    <source>
        <dbReference type="ARBA" id="ARBA00022540"/>
    </source>
</evidence>
<evidence type="ECO:0000256" key="3">
    <source>
        <dbReference type="ARBA" id="ARBA00022917"/>
    </source>
</evidence>
<dbReference type="InterPro" id="IPR019382">
    <property type="entry name" value="eIF3l"/>
</dbReference>
<dbReference type="PROSITE" id="PS50250">
    <property type="entry name" value="PCI"/>
    <property type="match status" value="1"/>
</dbReference>
<dbReference type="GO" id="GO:0005852">
    <property type="term" value="C:eukaryotic translation initiation factor 3 complex"/>
    <property type="evidence" value="ECO:0007669"/>
    <property type="project" value="InterPro"/>
</dbReference>
<name>N6T726_DENPD</name>
<sequence>MAGYNEEYEQNYDYNSYDEFGGHTGDPNQDAEFSRQQYTMPDKVKNFLIYFRNHVNEGLVFELQTLYEMSWPKLTEDYFEKRPWPEQSDVLKIVGADSEVFIILYKELYFRHIYARIQGGPTLEQRFNSFYNYCDLFNYILSAPEPVPLELPDLWLWELIDEFVYQFQSFSQYRARLQKKTQQELETLNSNNKVWNVLCVLNVLHSLVDKSNIKQQLEVYASGGDPDSVAGQFGRNSLYKMLGYFSLVGLLRLHSLLGDYYQAIKVLENIEVHKKSQYAHIPACQISTSYYVGFAYMMMRRYSDAIRTFSGILLYIQRTKQLFASKTYQHDQINKQTDQMYHLLAICLVLHPQCIDESIQQTLRDKSYHEKMYKMQYGDLQEFENSFVYACPKFLSPYPTPIVSGIDDVSKEAIKHQTQVFMDEVQQQKMLPTIRSYLKLYTTLPLSKLATFMAQNTRADGQWDLDKETQSLLIHLLCFKHKMKNVVWSKGASGLDGKFQSGSELDFYIDNEMIHIADTKVAHRYGDFFIRKILKFEDLNRKLHMIKIPILNKMTNPVPLEQYQGDPGESESSSSESPEPMDQDENTGGGQRQAVSPINSAGSDKSEIFEPDDQPEYFEVWSSDATSEDEEEEELEQKSARPKRVDEWSETMSKDRITTLTYNGIPGIQLLDTERKYTVLECFKLFVDDALIKLMVIETNKHARSKFVRYGYHEGFLSGWLDVDFKEMSQFLGLLIFMGFKRFPGNRCRIPLRLVESDSFRNFLLLEHRAHVSHVSGLSHFYTDSLSSDSGLLALWNRRLRHRPCKNQPINQSPEHQLQVGDYEDFYGVWARVIQLWIVRRKYKEPDQILYVGRSTVCLRNKYIFEPSLGAVKKGSKILKVIDQDGYTYKTKILKTGAGRREQTMADVLQVLDGFLNQGRLIIFHNLWIGLDLAEKLLSCKCHSIGMIRKNSRGASKELLSRSIQDGDLVGVQNPQGISIMKWQLSVLSLGVEYFGISTCHSLETPPQKKPAKSQSESTTNPEESQVPTFLRDIALSESIFDMHEKFNVNTSPVNEQVKWYQRFAYDAIVNTATVNALVLYKALNNETIKMWDFRDKLFRELVDIKQLPSVSSDDEAEEPDLED</sequence>
<dbReference type="AlphaFoldDB" id="N6T726"/>
<dbReference type="STRING" id="77166.N6T726"/>
<dbReference type="EMBL" id="KB632256">
    <property type="protein sequence ID" value="ERL90756.1"/>
    <property type="molecule type" value="Genomic_DNA"/>
</dbReference>
<evidence type="ECO:0000313" key="8">
    <source>
        <dbReference type="Proteomes" id="UP000030742"/>
    </source>
</evidence>
<keyword evidence="2" id="KW-0396">Initiation factor</keyword>
<evidence type="ECO:0000259" key="5">
    <source>
        <dbReference type="PROSITE" id="PS50250"/>
    </source>
</evidence>
<feature type="region of interest" description="Disordered" evidence="4">
    <location>
        <begin position="623"/>
        <end position="647"/>
    </location>
</feature>
<dbReference type="Proteomes" id="UP000030742">
    <property type="component" value="Unassembled WGS sequence"/>
</dbReference>
<evidence type="ECO:0000256" key="4">
    <source>
        <dbReference type="SAM" id="MobiDB-lite"/>
    </source>
</evidence>
<feature type="region of interest" description="Disordered" evidence="4">
    <location>
        <begin position="558"/>
        <end position="610"/>
    </location>
</feature>
<protein>
    <recommendedName>
        <fullName evidence="5">PCI domain-containing protein</fullName>
    </recommendedName>
</protein>
<dbReference type="InterPro" id="IPR000717">
    <property type="entry name" value="PCI_dom"/>
</dbReference>
<evidence type="ECO:0000313" key="6">
    <source>
        <dbReference type="EMBL" id="ENN76019.1"/>
    </source>
</evidence>
<keyword evidence="1" id="KW-0963">Cytoplasm</keyword>
<dbReference type="PANTHER" id="PTHR13242">
    <property type="entry name" value="EUKARYOTIC TRANSLATION INITIATION FACTOR 3"/>
    <property type="match status" value="1"/>
</dbReference>
<dbReference type="EMBL" id="KB740993">
    <property type="protein sequence ID" value="ENN76019.1"/>
    <property type="molecule type" value="Genomic_DNA"/>
</dbReference>
<dbReference type="PANTHER" id="PTHR13242:SF0">
    <property type="entry name" value="EUKARYOTIC TRANSLATION INITIATION FACTOR 3 SUBUNIT L"/>
    <property type="match status" value="1"/>
</dbReference>
<dbReference type="Pfam" id="PF10255">
    <property type="entry name" value="Paf67"/>
    <property type="match status" value="1"/>
</dbReference>
<dbReference type="InterPro" id="IPR029526">
    <property type="entry name" value="PGBD"/>
</dbReference>
<evidence type="ECO:0000313" key="7">
    <source>
        <dbReference type="EMBL" id="ERL90756.1"/>
    </source>
</evidence>
<evidence type="ECO:0000256" key="1">
    <source>
        <dbReference type="ARBA" id="ARBA00022490"/>
    </source>
</evidence>
<dbReference type="OrthoDB" id="15082at2759"/>
<accession>N6T726</accession>
<gene>
    <name evidence="7" type="ORF">D910_08103</name>
    <name evidence="6" type="ORF">YQE_07396</name>
</gene>
<feature type="domain" description="PCI" evidence="5">
    <location>
        <begin position="308"/>
        <end position="523"/>
    </location>
</feature>
<dbReference type="GO" id="GO:0003743">
    <property type="term" value="F:translation initiation factor activity"/>
    <property type="evidence" value="ECO:0007669"/>
    <property type="project" value="UniProtKB-KW"/>
</dbReference>
<feature type="compositionally biased region" description="Basic and acidic residues" evidence="4">
    <location>
        <begin position="636"/>
        <end position="647"/>
    </location>
</feature>
<dbReference type="HOGENOM" id="CLU_279951_0_0_1"/>
<feature type="compositionally biased region" description="Polar residues" evidence="4">
    <location>
        <begin position="593"/>
        <end position="603"/>
    </location>
</feature>
<dbReference type="Pfam" id="PF13843">
    <property type="entry name" value="DDE_Tnp_1_7"/>
    <property type="match status" value="2"/>
</dbReference>
<proteinExistence type="inferred from homology"/>
<feature type="compositionally biased region" description="Acidic residues" evidence="4">
    <location>
        <begin position="626"/>
        <end position="635"/>
    </location>
</feature>
<organism evidence="6">
    <name type="scientific">Dendroctonus ponderosae</name>
    <name type="common">Mountain pine beetle</name>
    <dbReference type="NCBI Taxonomy" id="77166"/>
    <lineage>
        <taxon>Eukaryota</taxon>
        <taxon>Metazoa</taxon>
        <taxon>Ecdysozoa</taxon>
        <taxon>Arthropoda</taxon>
        <taxon>Hexapoda</taxon>
        <taxon>Insecta</taxon>
        <taxon>Pterygota</taxon>
        <taxon>Neoptera</taxon>
        <taxon>Endopterygota</taxon>
        <taxon>Coleoptera</taxon>
        <taxon>Polyphaga</taxon>
        <taxon>Cucujiformia</taxon>
        <taxon>Curculionidae</taxon>
        <taxon>Scolytinae</taxon>
        <taxon>Dendroctonus</taxon>
    </lineage>
</organism>
<feature type="non-terminal residue" evidence="6">
    <location>
        <position position="1"/>
    </location>
</feature>
<reference evidence="6 8" key="1">
    <citation type="journal article" date="2013" name="Genome Biol.">
        <title>Draft genome of the mountain pine beetle, Dendroctonus ponderosae Hopkins, a major forest pest.</title>
        <authorList>
            <person name="Keeling C.I."/>
            <person name="Yuen M.M."/>
            <person name="Liao N.Y."/>
            <person name="Docking T.R."/>
            <person name="Chan S.K."/>
            <person name="Taylor G.A."/>
            <person name="Palmquist D.L."/>
            <person name="Jackman S.D."/>
            <person name="Nguyen A."/>
            <person name="Li M."/>
            <person name="Henderson H."/>
            <person name="Janes J.K."/>
            <person name="Zhao Y."/>
            <person name="Pandoh P."/>
            <person name="Moore R."/>
            <person name="Sperling F.A."/>
            <person name="Huber D.P."/>
            <person name="Birol I."/>
            <person name="Jones S.J."/>
            <person name="Bohlmann J."/>
        </authorList>
    </citation>
    <scope>NUCLEOTIDE SEQUENCE</scope>
</reference>
<feature type="region of interest" description="Disordered" evidence="4">
    <location>
        <begin position="1004"/>
        <end position="1027"/>
    </location>
</feature>
<dbReference type="HAMAP" id="MF_03011">
    <property type="entry name" value="eIF3l"/>
    <property type="match status" value="1"/>
</dbReference>
<feature type="compositionally biased region" description="Polar residues" evidence="4">
    <location>
        <begin position="1013"/>
        <end position="1027"/>
    </location>
</feature>
<keyword evidence="3" id="KW-0648">Protein biosynthesis</keyword>